<accession>A0ABS7C4N9</accession>
<evidence type="ECO:0000313" key="1">
    <source>
        <dbReference type="EMBL" id="MBW7455845.1"/>
    </source>
</evidence>
<comment type="caution">
    <text evidence="1">The sequence shown here is derived from an EMBL/GenBank/DDBJ whole genome shotgun (WGS) entry which is preliminary data.</text>
</comment>
<name>A0ABS7C4N9_9BACL</name>
<sequence length="84" mass="9471">MYIRLLSINHKPAVFWTPCRPEGNNTQITRRFVQNIISLQLARLNRQILAHPVRDLFQSAIRPNVSNLIIIDPGGSAASIRPNG</sequence>
<proteinExistence type="predicted"/>
<evidence type="ECO:0000313" key="2">
    <source>
        <dbReference type="Proteomes" id="UP001519887"/>
    </source>
</evidence>
<dbReference type="EMBL" id="JAHZIK010000445">
    <property type="protein sequence ID" value="MBW7455845.1"/>
    <property type="molecule type" value="Genomic_DNA"/>
</dbReference>
<gene>
    <name evidence="1" type="ORF">K0U00_17605</name>
</gene>
<protein>
    <submittedName>
        <fullName evidence="1">Uncharacterized protein</fullName>
    </submittedName>
</protein>
<organism evidence="1 2">
    <name type="scientific">Paenibacillus sepulcri</name>
    <dbReference type="NCBI Taxonomy" id="359917"/>
    <lineage>
        <taxon>Bacteria</taxon>
        <taxon>Bacillati</taxon>
        <taxon>Bacillota</taxon>
        <taxon>Bacilli</taxon>
        <taxon>Bacillales</taxon>
        <taxon>Paenibacillaceae</taxon>
        <taxon>Paenibacillus</taxon>
    </lineage>
</organism>
<reference evidence="1 2" key="1">
    <citation type="submission" date="2021-07" db="EMBL/GenBank/DDBJ databases">
        <title>Paenibacillus radiodurans sp. nov., isolated from the southeastern edge of Tengger Desert.</title>
        <authorList>
            <person name="Zhang G."/>
        </authorList>
    </citation>
    <scope>NUCLEOTIDE SEQUENCE [LARGE SCALE GENOMIC DNA]</scope>
    <source>
        <strain evidence="1 2">CCM 7311</strain>
    </source>
</reference>
<dbReference type="RefSeq" id="WP_210044606.1">
    <property type="nucleotide sequence ID" value="NZ_JBHLVU010000004.1"/>
</dbReference>
<keyword evidence="2" id="KW-1185">Reference proteome</keyword>
<dbReference type="Proteomes" id="UP001519887">
    <property type="component" value="Unassembled WGS sequence"/>
</dbReference>